<feature type="region of interest" description="Disordered" evidence="5">
    <location>
        <begin position="100"/>
        <end position="121"/>
    </location>
</feature>
<dbReference type="InterPro" id="IPR008523">
    <property type="entry name" value="DUF805"/>
</dbReference>
<evidence type="ECO:0000256" key="2">
    <source>
        <dbReference type="ARBA" id="ARBA00022692"/>
    </source>
</evidence>
<feature type="transmembrane region" description="Helical" evidence="6">
    <location>
        <begin position="52"/>
        <end position="70"/>
    </location>
</feature>
<evidence type="ECO:0000256" key="5">
    <source>
        <dbReference type="SAM" id="MobiDB-lite"/>
    </source>
</evidence>
<dbReference type="Proteomes" id="UP001500748">
    <property type="component" value="Unassembled WGS sequence"/>
</dbReference>
<dbReference type="PANTHER" id="PTHR34980:SF2">
    <property type="entry name" value="INNER MEMBRANE PROTEIN YHAH-RELATED"/>
    <property type="match status" value="1"/>
</dbReference>
<dbReference type="PANTHER" id="PTHR34980">
    <property type="entry name" value="INNER MEMBRANE PROTEIN-RELATED-RELATED"/>
    <property type="match status" value="1"/>
</dbReference>
<evidence type="ECO:0000256" key="1">
    <source>
        <dbReference type="ARBA" id="ARBA00004141"/>
    </source>
</evidence>
<sequence>MLEVYKRVVLENYSNFNGRARRSEYWLFTLLSTIISIVLSVVFSLISPSLGLIGNVYSLAVFIPTIAVGARRMHDVGKSGWYQIIPIYGLILACTEGEKGPNEYGADPKNQLEDIDEIGKE</sequence>
<evidence type="ECO:0000256" key="6">
    <source>
        <dbReference type="SAM" id="Phobius"/>
    </source>
</evidence>
<protein>
    <submittedName>
        <fullName evidence="7">DUF805 domain-containing protein</fullName>
    </submittedName>
</protein>
<evidence type="ECO:0000256" key="3">
    <source>
        <dbReference type="ARBA" id="ARBA00022989"/>
    </source>
</evidence>
<evidence type="ECO:0000313" key="7">
    <source>
        <dbReference type="EMBL" id="GAA3760355.1"/>
    </source>
</evidence>
<accession>A0ABP7GBZ3</accession>
<comment type="caution">
    <text evidence="7">The sequence shown here is derived from an EMBL/GenBank/DDBJ whole genome shotgun (WGS) entry which is preliminary data.</text>
</comment>
<dbReference type="RefSeq" id="WP_345140906.1">
    <property type="nucleotide sequence ID" value="NZ_BAABDU010000003.1"/>
</dbReference>
<feature type="transmembrane region" description="Helical" evidence="6">
    <location>
        <begin position="25"/>
        <end position="46"/>
    </location>
</feature>
<dbReference type="Pfam" id="PF05656">
    <property type="entry name" value="DUF805"/>
    <property type="match status" value="1"/>
</dbReference>
<organism evidence="7 8">
    <name type="scientific">Flavobacterium ginsengiterrae</name>
    <dbReference type="NCBI Taxonomy" id="871695"/>
    <lineage>
        <taxon>Bacteria</taxon>
        <taxon>Pseudomonadati</taxon>
        <taxon>Bacteroidota</taxon>
        <taxon>Flavobacteriia</taxon>
        <taxon>Flavobacteriales</taxon>
        <taxon>Flavobacteriaceae</taxon>
        <taxon>Flavobacterium</taxon>
    </lineage>
</organism>
<evidence type="ECO:0000256" key="4">
    <source>
        <dbReference type="ARBA" id="ARBA00023136"/>
    </source>
</evidence>
<keyword evidence="4 6" id="KW-0472">Membrane</keyword>
<dbReference type="InterPro" id="IPR035952">
    <property type="entry name" value="Rhomboid-like_sf"/>
</dbReference>
<dbReference type="SUPFAM" id="SSF144091">
    <property type="entry name" value="Rhomboid-like"/>
    <property type="match status" value="1"/>
</dbReference>
<evidence type="ECO:0000313" key="8">
    <source>
        <dbReference type="Proteomes" id="UP001500748"/>
    </source>
</evidence>
<dbReference type="EMBL" id="BAABDU010000003">
    <property type="protein sequence ID" value="GAA3760355.1"/>
    <property type="molecule type" value="Genomic_DNA"/>
</dbReference>
<comment type="subcellular location">
    <subcellularLocation>
        <location evidence="1">Membrane</location>
        <topology evidence="1">Multi-pass membrane protein</topology>
    </subcellularLocation>
</comment>
<keyword evidence="3 6" id="KW-1133">Transmembrane helix</keyword>
<reference evidence="8" key="1">
    <citation type="journal article" date="2019" name="Int. J. Syst. Evol. Microbiol.">
        <title>The Global Catalogue of Microorganisms (GCM) 10K type strain sequencing project: providing services to taxonomists for standard genome sequencing and annotation.</title>
        <authorList>
            <consortium name="The Broad Institute Genomics Platform"/>
            <consortium name="The Broad Institute Genome Sequencing Center for Infectious Disease"/>
            <person name="Wu L."/>
            <person name="Ma J."/>
        </authorList>
    </citation>
    <scope>NUCLEOTIDE SEQUENCE [LARGE SCALE GENOMIC DNA]</scope>
    <source>
        <strain evidence="8">JCM 17337</strain>
    </source>
</reference>
<keyword evidence="2 6" id="KW-0812">Transmembrane</keyword>
<name>A0ABP7GBZ3_9FLAO</name>
<proteinExistence type="predicted"/>
<keyword evidence="8" id="KW-1185">Reference proteome</keyword>
<gene>
    <name evidence="7" type="ORF">GCM10022423_09160</name>
</gene>